<dbReference type="KEGG" id="ein:Eint_110805"/>
<dbReference type="HOGENOM" id="CLU_2775921_0_0_1"/>
<dbReference type="VEuPathDB" id="MicrosporidiaDB:Eint_110805"/>
<organism evidence="1 2">
    <name type="scientific">Encephalitozoon intestinalis (strain ATCC 50506)</name>
    <name type="common">Microsporidian parasite</name>
    <name type="synonym">Septata intestinalis</name>
    <dbReference type="NCBI Taxonomy" id="876142"/>
    <lineage>
        <taxon>Eukaryota</taxon>
        <taxon>Fungi</taxon>
        <taxon>Fungi incertae sedis</taxon>
        <taxon>Microsporidia</taxon>
        <taxon>Unikaryonidae</taxon>
        <taxon>Encephalitozoon</taxon>
    </lineage>
</organism>
<dbReference type="OrthoDB" id="2191584at2759"/>
<reference evidence="1 2" key="2">
    <citation type="journal article" date="2012" name="Proc. Natl. Acad. Sci. U.S.A.">
        <title>Gain and loss of multiple functionally related, horizontally transferred genes in the reduced genomes of two microsporidian parasites.</title>
        <authorList>
            <person name="Pombert J.-F."/>
            <person name="Selman M."/>
            <person name="Burki F."/>
            <person name="Bardell F.T."/>
            <person name="Farinelli L."/>
            <person name="Solter L.F."/>
            <person name="Whitman D.W."/>
            <person name="Weiss L.M."/>
            <person name="Corradi N."/>
            <person name="Keeling P.J."/>
        </authorList>
    </citation>
    <scope>NUCLEOTIDE SEQUENCE [LARGE SCALE GENOMIC DNA]</scope>
    <source>
        <strain evidence="1 2">ATCC 50506</strain>
    </source>
</reference>
<keyword evidence="2" id="KW-1185">Reference proteome</keyword>
<name>W8Q232_ENCIT</name>
<sequence>MNKKFMSSGVFQFLDEVYEQDGPLVRYGVLVGKGELIFDETLITNRTTLYNVLKKTEKGRYSSDGLMDW</sequence>
<dbReference type="GeneID" id="20314110"/>
<protein>
    <submittedName>
        <fullName evidence="1">Uncharacterized protein</fullName>
    </submittedName>
</protein>
<dbReference type="RefSeq" id="XP_009161914.1">
    <property type="nucleotide sequence ID" value="XM_009163650.1"/>
</dbReference>
<evidence type="ECO:0000313" key="2">
    <source>
        <dbReference type="Proteomes" id="UP000002313"/>
    </source>
</evidence>
<reference evidence="1 2" key="1">
    <citation type="journal article" date="2010" name="Nat. Commun.">
        <title>The complete sequence of the smallest known nuclear genome from the microsporidian Encephalitozoon intestinalis.</title>
        <authorList>
            <person name="Corradi N."/>
            <person name="Pombert J.-F."/>
            <person name="Farinelli L."/>
            <person name="Didier E.S."/>
            <person name="Keeling P.J."/>
        </authorList>
    </citation>
    <scope>NUCLEOTIDE SEQUENCE [LARGE SCALE GENOMIC DNA]</scope>
    <source>
        <strain evidence="1 2">ATCC 50506</strain>
    </source>
</reference>
<proteinExistence type="predicted"/>
<evidence type="ECO:0000313" key="1">
    <source>
        <dbReference type="EMBL" id="AHL30169.1"/>
    </source>
</evidence>
<dbReference type="EMBL" id="CP001952">
    <property type="protein sequence ID" value="AHL30169.1"/>
    <property type="molecule type" value="Genomic_DNA"/>
</dbReference>
<dbReference type="Proteomes" id="UP000002313">
    <property type="component" value="Chromosome XI"/>
</dbReference>
<accession>W8Q232</accession>
<dbReference type="AlphaFoldDB" id="W8Q232"/>
<gene>
    <name evidence="1" type="ORF">Eint_110805</name>
</gene>